<sequence>MPPPKMNPENIEYKRKYLKSQNSVQRIKKELFEQRELTQKIINAFQQELDVKDRHLQKLNRKRHRELTKNFKRLNFVIQASEKKVLEGHCSTPNVKILHSTRFIAPNNSYVLTEDLKSNPPSPITPKNKHSMLLKSSNLGYSHLMENESYFDEDNGSYSTVIASMQEAVIDELPKLKAVSEFKSGEEHHIFSNYNHDNLKIERILKNVGCIRGVIVCHKKMFYQMKSLQPFIKETLKRIELTNTNEDEINLNGRQYVDSSDFRSGIVRSQEEFSPESLLDILGEIDPTYEGTLDSFSPKVFAK</sequence>
<accession>A0A7R8CXE3</accession>
<reference evidence="1" key="1">
    <citation type="submission" date="2021-02" db="EMBL/GenBank/DDBJ databases">
        <authorList>
            <person name="Bekaert M."/>
        </authorList>
    </citation>
    <scope>NUCLEOTIDE SEQUENCE</scope>
    <source>
        <strain evidence="1">IoA-00</strain>
    </source>
</reference>
<name>A0A7R8CXE3_LEPSM</name>
<proteinExistence type="predicted"/>
<evidence type="ECO:0000313" key="1">
    <source>
        <dbReference type="EMBL" id="CAF2930550.1"/>
    </source>
</evidence>
<dbReference type="AlphaFoldDB" id="A0A7R8CXE3"/>
<organism evidence="1 2">
    <name type="scientific">Lepeophtheirus salmonis</name>
    <name type="common">Salmon louse</name>
    <name type="synonym">Caligus salmonis</name>
    <dbReference type="NCBI Taxonomy" id="72036"/>
    <lineage>
        <taxon>Eukaryota</taxon>
        <taxon>Metazoa</taxon>
        <taxon>Ecdysozoa</taxon>
        <taxon>Arthropoda</taxon>
        <taxon>Crustacea</taxon>
        <taxon>Multicrustacea</taxon>
        <taxon>Hexanauplia</taxon>
        <taxon>Copepoda</taxon>
        <taxon>Siphonostomatoida</taxon>
        <taxon>Caligidae</taxon>
        <taxon>Lepeophtheirus</taxon>
    </lineage>
</organism>
<keyword evidence="2" id="KW-1185">Reference proteome</keyword>
<dbReference type="Proteomes" id="UP000675881">
    <property type="component" value="Chromosome 4"/>
</dbReference>
<evidence type="ECO:0000313" key="2">
    <source>
        <dbReference type="Proteomes" id="UP000675881"/>
    </source>
</evidence>
<protein>
    <submittedName>
        <fullName evidence="1">(salmon louse) hypothetical protein</fullName>
    </submittedName>
</protein>
<gene>
    <name evidence="1" type="ORF">LSAA_8543</name>
</gene>
<dbReference type="EMBL" id="HG994583">
    <property type="protein sequence ID" value="CAF2930550.1"/>
    <property type="molecule type" value="Genomic_DNA"/>
</dbReference>